<sequence>MSIFDIFRRKKIQQNVIEENETGVYFHEDTFNQVEFLPRENKEYLKSENQKIENFSKENFDGHGFTDIYIRDESPKTIADKKIDFEELDKILLTLGLEKITEVYEGYGSEKWKCENTFAYVYDSAQIFVSLKDNLVHDFWVDGFRFHKNDETKNKLKSVLWKIGDELNLLLNDWDLTVVIDLKDESEIEKYLNEEF</sequence>
<dbReference type="STRING" id="416016.SAMN05443547_2697"/>
<dbReference type="RefSeq" id="WP_073585294.1">
    <property type="nucleotide sequence ID" value="NZ_CBCSEA010000014.1"/>
</dbReference>
<dbReference type="OrthoDB" id="676954at2"/>
<proteinExistence type="predicted"/>
<evidence type="ECO:0000313" key="1">
    <source>
        <dbReference type="EMBL" id="SHO74306.1"/>
    </source>
</evidence>
<organism evidence="1 2">
    <name type="scientific">Flavobacterium cucumis</name>
    <dbReference type="NCBI Taxonomy" id="416016"/>
    <lineage>
        <taxon>Bacteria</taxon>
        <taxon>Pseudomonadati</taxon>
        <taxon>Bacteroidota</taxon>
        <taxon>Flavobacteriia</taxon>
        <taxon>Flavobacteriales</taxon>
        <taxon>Flavobacteriaceae</taxon>
        <taxon>Flavobacterium</taxon>
    </lineage>
</organism>
<accession>A0A1M7ZZL5</accession>
<reference evidence="2" key="1">
    <citation type="submission" date="2016-12" db="EMBL/GenBank/DDBJ databases">
        <authorList>
            <person name="Varghese N."/>
            <person name="Submissions S."/>
        </authorList>
    </citation>
    <scope>NUCLEOTIDE SEQUENCE [LARGE SCALE GENOMIC DNA]</scope>
    <source>
        <strain evidence="2">DSM 18830</strain>
    </source>
</reference>
<dbReference type="Proteomes" id="UP000184611">
    <property type="component" value="Unassembled WGS sequence"/>
</dbReference>
<keyword evidence="2" id="KW-1185">Reference proteome</keyword>
<dbReference type="AlphaFoldDB" id="A0A1M7ZZL5"/>
<evidence type="ECO:0000313" key="2">
    <source>
        <dbReference type="Proteomes" id="UP000184611"/>
    </source>
</evidence>
<gene>
    <name evidence="1" type="ORF">SAMN05443547_2697</name>
</gene>
<protein>
    <submittedName>
        <fullName evidence="1">Uncharacterized protein</fullName>
    </submittedName>
</protein>
<dbReference type="EMBL" id="FRYK01000007">
    <property type="protein sequence ID" value="SHO74306.1"/>
    <property type="molecule type" value="Genomic_DNA"/>
</dbReference>
<name>A0A1M7ZZL5_9FLAO</name>